<feature type="chain" id="PRO_5023425748" description="Phosphatidylserine decarboxylase alpha chain" evidence="12">
    <location>
        <begin position="269"/>
        <end position="318"/>
    </location>
</feature>
<keyword evidence="6 12" id="KW-0472">Membrane</keyword>
<dbReference type="KEGG" id="psi:S70_11855"/>
<feature type="site" description="Cleavage (non-hydrolytic); by autocatalysis" evidence="12">
    <location>
        <begin position="268"/>
        <end position="269"/>
    </location>
</feature>
<keyword evidence="7 12" id="KW-0865">Zymogen</keyword>
<dbReference type="UniPathway" id="UPA00558">
    <property type="reaction ID" value="UER00616"/>
</dbReference>
<evidence type="ECO:0000256" key="5">
    <source>
        <dbReference type="ARBA" id="ARBA00023098"/>
    </source>
</evidence>
<dbReference type="GO" id="GO:0005886">
    <property type="term" value="C:plasma membrane"/>
    <property type="evidence" value="ECO:0007669"/>
    <property type="project" value="UniProtKB-SubCell"/>
</dbReference>
<gene>
    <name evidence="12 13" type="primary">psd</name>
    <name evidence="13" type="ordered locus">S70_11855</name>
</gene>
<dbReference type="NCBIfam" id="TIGR00163">
    <property type="entry name" value="PS_decarb"/>
    <property type="match status" value="1"/>
</dbReference>
<keyword evidence="3 12" id="KW-0444">Lipid biosynthesis</keyword>
<evidence type="ECO:0000256" key="2">
    <source>
        <dbReference type="ARBA" id="ARBA00022475"/>
    </source>
</evidence>
<dbReference type="Proteomes" id="UP000005012">
    <property type="component" value="Chromosome"/>
</dbReference>
<name>A0A140NNK5_PROSM</name>
<evidence type="ECO:0000256" key="11">
    <source>
        <dbReference type="ARBA" id="ARBA00023317"/>
    </source>
</evidence>
<keyword evidence="4 12" id="KW-0210">Decarboxylase</keyword>
<evidence type="ECO:0000256" key="1">
    <source>
        <dbReference type="ARBA" id="ARBA00005189"/>
    </source>
</evidence>
<evidence type="ECO:0000256" key="8">
    <source>
        <dbReference type="ARBA" id="ARBA00023209"/>
    </source>
</evidence>
<comment type="function">
    <text evidence="12">Catalyzes the formation of phosphatidylethanolamine (PtdEtn) from phosphatidylserine (PtdSer).</text>
</comment>
<evidence type="ECO:0000256" key="9">
    <source>
        <dbReference type="ARBA" id="ARBA00023239"/>
    </source>
</evidence>
<comment type="similarity">
    <text evidence="12">Belongs to the phosphatidylserine decarboxylase family. PSD-B subfamily. Prokaryotic type I sub-subfamily.</text>
</comment>
<evidence type="ECO:0000313" key="13">
    <source>
        <dbReference type="EMBL" id="AFH94218.1"/>
    </source>
</evidence>
<dbReference type="InterPro" id="IPR033177">
    <property type="entry name" value="PSD-B"/>
</dbReference>
<evidence type="ECO:0000256" key="10">
    <source>
        <dbReference type="ARBA" id="ARBA00023264"/>
    </source>
</evidence>
<keyword evidence="11 12" id="KW-0670">Pyruvate</keyword>
<comment type="pathway">
    <text evidence="1">Lipid metabolism.</text>
</comment>
<proteinExistence type="inferred from homology"/>
<reference evidence="14" key="2">
    <citation type="submission" date="2012-04" db="EMBL/GenBank/DDBJ databases">
        <title>Complete genome sequence of Providencia stuartii clinical isolate MRSN 2154.</title>
        <authorList>
            <person name="Clifford R.J."/>
            <person name="Hang J."/>
            <person name="Riley M.C."/>
            <person name="Onmus-Leone F."/>
            <person name="Kuschner R.A."/>
            <person name="Lesho E.P."/>
            <person name="Waterman P.E."/>
        </authorList>
    </citation>
    <scope>NUCLEOTIDE SEQUENCE [LARGE SCALE GENOMIC DNA]</scope>
    <source>
        <strain evidence="14">MRSN 2154</strain>
    </source>
</reference>
<comment type="catalytic activity">
    <reaction evidence="12">
        <text>a 1,2-diacyl-sn-glycero-3-phospho-L-serine + H(+) = a 1,2-diacyl-sn-glycero-3-phosphoethanolamine + CO2</text>
        <dbReference type="Rhea" id="RHEA:20828"/>
        <dbReference type="ChEBI" id="CHEBI:15378"/>
        <dbReference type="ChEBI" id="CHEBI:16526"/>
        <dbReference type="ChEBI" id="CHEBI:57262"/>
        <dbReference type="ChEBI" id="CHEBI:64612"/>
        <dbReference type="EC" id="4.1.1.65"/>
    </reaction>
</comment>
<dbReference type="AlphaFoldDB" id="A0A140NNK5"/>
<dbReference type="InterPro" id="IPR033178">
    <property type="entry name" value="PSD_type1_pro"/>
</dbReference>
<protein>
    <recommendedName>
        <fullName evidence="12">Phosphatidylserine decarboxylase proenzyme</fullName>
        <ecNumber evidence="12">4.1.1.65</ecNumber>
    </recommendedName>
    <component>
        <recommendedName>
            <fullName evidence="12">Phosphatidylserine decarboxylase alpha chain</fullName>
        </recommendedName>
    </component>
    <component>
        <recommendedName>
            <fullName evidence="12">Phosphatidylserine decarboxylase beta chain</fullName>
        </recommendedName>
    </component>
</protein>
<evidence type="ECO:0000256" key="6">
    <source>
        <dbReference type="ARBA" id="ARBA00023136"/>
    </source>
</evidence>
<dbReference type="EMBL" id="CP003488">
    <property type="protein sequence ID" value="AFH94218.1"/>
    <property type="molecule type" value="Genomic_DNA"/>
</dbReference>
<comment type="subcellular location">
    <subcellularLocation>
        <location evidence="12">Cell membrane</location>
        <topology evidence="12">Peripheral membrane protein</topology>
    </subcellularLocation>
</comment>
<accession>A0A140NNK5</accession>
<organism evidence="13 14">
    <name type="scientific">Providencia stuartii (strain MRSN 2154)</name>
    <dbReference type="NCBI Taxonomy" id="1157951"/>
    <lineage>
        <taxon>Bacteria</taxon>
        <taxon>Pseudomonadati</taxon>
        <taxon>Pseudomonadota</taxon>
        <taxon>Gammaproteobacteria</taxon>
        <taxon>Enterobacterales</taxon>
        <taxon>Morganellaceae</taxon>
        <taxon>Providencia</taxon>
    </lineage>
</organism>
<evidence type="ECO:0000256" key="3">
    <source>
        <dbReference type="ARBA" id="ARBA00022516"/>
    </source>
</evidence>
<feature type="chain" id="PRO_5023425747" description="Phosphatidylserine decarboxylase beta chain" evidence="12">
    <location>
        <begin position="1"/>
        <end position="268"/>
    </location>
</feature>
<dbReference type="PANTHER" id="PTHR10067:SF6">
    <property type="entry name" value="PHOSPHATIDYLSERINE DECARBOXYLASE PROENZYME, MITOCHONDRIAL"/>
    <property type="match status" value="1"/>
</dbReference>
<comment type="cofactor">
    <cofactor evidence="12">
        <name>pyruvate</name>
        <dbReference type="ChEBI" id="CHEBI:15361"/>
    </cofactor>
    <text evidence="12">Binds 1 pyruvoyl group covalently per subunit.</text>
</comment>
<evidence type="ECO:0000256" key="12">
    <source>
        <dbReference type="HAMAP-Rule" id="MF_00662"/>
    </source>
</evidence>
<dbReference type="Pfam" id="PF02666">
    <property type="entry name" value="PS_Dcarbxylase"/>
    <property type="match status" value="1"/>
</dbReference>
<dbReference type="GeneID" id="93521033"/>
<dbReference type="HOGENOM" id="CLU_029061_4_1_6"/>
<dbReference type="GO" id="GO:0006646">
    <property type="term" value="P:phosphatidylethanolamine biosynthetic process"/>
    <property type="evidence" value="ECO:0007669"/>
    <property type="project" value="UniProtKB-UniRule"/>
</dbReference>
<comment type="subunit">
    <text evidence="12">Heterodimer of a large membrane-associated beta subunit and a small pyruvoyl-containing alpha subunit.</text>
</comment>
<keyword evidence="5 12" id="KW-0443">Lipid metabolism</keyword>
<dbReference type="GO" id="GO:0004609">
    <property type="term" value="F:phosphatidylserine decarboxylase activity"/>
    <property type="evidence" value="ECO:0007669"/>
    <property type="project" value="UniProtKB-UniRule"/>
</dbReference>
<comment type="PTM">
    <text evidence="12">Is synthesized initially as an inactive proenzyme. Formation of the active enzyme involves a self-maturation process in which the active site pyruvoyl group is generated from an internal serine residue via an autocatalytic post-translational modification. Two non-identical subunits are generated from the proenzyme in this reaction, and the pyruvate is formed at the N-terminus of the alpha chain, which is derived from the carboxyl end of the proenzyme. The autoendoproteolytic cleavage occurs by a canonical serine protease mechanism, in which the side chain hydroxyl group of the serine supplies its oxygen atom to form the C-terminus of the beta chain, while the remainder of the serine residue undergoes an oxidative deamination to produce ammonia and the pyruvoyl prosthetic group on the alpha chain. During this reaction, the Ser that is part of the protease active site of the proenzyme becomes the pyruvoyl prosthetic group, which constitutes an essential element of the active site of the mature decarboxylase.</text>
</comment>
<dbReference type="HAMAP" id="MF_00662">
    <property type="entry name" value="PS_decarb_PSD_B_type1"/>
    <property type="match status" value="1"/>
</dbReference>
<keyword evidence="9 12" id="KW-0456">Lyase</keyword>
<dbReference type="InterPro" id="IPR003817">
    <property type="entry name" value="PS_Dcarbxylase"/>
</dbReference>
<dbReference type="EC" id="4.1.1.65" evidence="12"/>
<evidence type="ECO:0000256" key="7">
    <source>
        <dbReference type="ARBA" id="ARBA00023145"/>
    </source>
</evidence>
<keyword evidence="8 12" id="KW-0594">Phospholipid biosynthesis</keyword>
<dbReference type="PANTHER" id="PTHR10067">
    <property type="entry name" value="PHOSPHATIDYLSERINE DECARBOXYLASE"/>
    <property type="match status" value="1"/>
</dbReference>
<feature type="active site" description="Schiff-base intermediate with substrate; via pyruvic acid; for decarboxylase activity" evidence="12">
    <location>
        <position position="269"/>
    </location>
</feature>
<comment type="pathway">
    <text evidence="12">Phospholipid metabolism; phosphatidylethanolamine biosynthesis; phosphatidylethanolamine from CDP-diacylglycerol: step 2/2.</text>
</comment>
<feature type="active site" description="Charge relay system; for autoendoproteolytic cleavage activity" evidence="12">
    <location>
        <position position="269"/>
    </location>
</feature>
<dbReference type="RefSeq" id="WP_004915608.1">
    <property type="nucleotide sequence ID" value="NC_017731.1"/>
</dbReference>
<reference evidence="13 14" key="1">
    <citation type="journal article" date="2012" name="J. Bacteriol.">
        <title>Complete Genome Sequence of Providencia stuartii Clinical Isolate MRSN 2154.</title>
        <authorList>
            <person name="Clifford R.J."/>
            <person name="Hang J."/>
            <person name="Riley M.C."/>
            <person name="Onmus-Leone F."/>
            <person name="Kuschner R.A."/>
            <person name="Lesho E.P."/>
            <person name="Waterman P.E."/>
        </authorList>
    </citation>
    <scope>NUCLEOTIDE SEQUENCE [LARGE SCALE GENOMIC DNA]</scope>
    <source>
        <strain evidence="13 14">MRSN 2154</strain>
    </source>
</reference>
<feature type="active site" description="Charge relay system; for autoendoproteolytic cleavage activity" evidence="12">
    <location>
        <position position="162"/>
    </location>
</feature>
<dbReference type="OrthoDB" id="9802030at2"/>
<keyword evidence="2 12" id="KW-1003">Cell membrane</keyword>
<evidence type="ECO:0000313" key="14">
    <source>
        <dbReference type="Proteomes" id="UP000005012"/>
    </source>
</evidence>
<evidence type="ECO:0000256" key="4">
    <source>
        <dbReference type="ARBA" id="ARBA00022793"/>
    </source>
</evidence>
<feature type="modified residue" description="Pyruvic acid (Ser); by autocatalysis" evidence="12">
    <location>
        <position position="269"/>
    </location>
</feature>
<sequence length="318" mass="35368">MTAFLLTGLYEFEVNVLDKIKIRLQYMLPKQGLTRLAGWFADKNAGFVTQWAIKLFAKAYKVDMSEAQKSEFTAYATFNDFFIRPLKEEARPLVTGKHQLAQPADGAVSQLGSIQDDQIFQAKGHHYTVEALLAGNYQLADKFRGGEFITTYLSPSDYHRVHMPCDGLLTEMIYVPGDLFSVNPLTAANVPNLFARNERLICVFKTDVGLMVQILVGATIVGSIETVWGGCVNQQREGVIKRWTYPDQLTEGAVFLKKGEEMGLFKLGSTVINLFEPNAIRFNASLIPGYATRMGELLAETVANDTSVDTAAEQIETQ</sequence>
<feature type="active site" description="Charge relay system; for autoendoproteolytic cleavage activity" evidence="12">
    <location>
        <position position="105"/>
    </location>
</feature>
<dbReference type="PATRIC" id="fig|1157951.4.peg.2382"/>
<keyword evidence="10 12" id="KW-1208">Phospholipid metabolism</keyword>